<evidence type="ECO:0000313" key="5">
    <source>
        <dbReference type="Proteomes" id="UP000307173"/>
    </source>
</evidence>
<dbReference type="InterPro" id="IPR003439">
    <property type="entry name" value="ABC_transporter-like_ATP-bd"/>
</dbReference>
<evidence type="ECO:0000313" key="4">
    <source>
        <dbReference type="EMBL" id="TID22560.1"/>
    </source>
</evidence>
<proteinExistence type="predicted"/>
<name>A0A4T0X080_9ASCO</name>
<dbReference type="PANTHER" id="PTHR43514:SF4">
    <property type="entry name" value="ABC TRANSPORTER I FAMILY MEMBER 10"/>
    <property type="match status" value="1"/>
</dbReference>
<dbReference type="STRING" id="52247.A0A4T0X080"/>
<dbReference type="InterPro" id="IPR027417">
    <property type="entry name" value="P-loop_NTPase"/>
</dbReference>
<protein>
    <recommendedName>
        <fullName evidence="3">ABC transporter domain-containing protein</fullName>
    </recommendedName>
</protein>
<feature type="domain" description="ABC transporter" evidence="3">
    <location>
        <begin position="295"/>
        <end position="521"/>
    </location>
</feature>
<dbReference type="PROSITE" id="PS50893">
    <property type="entry name" value="ABC_TRANSPORTER_2"/>
    <property type="match status" value="2"/>
</dbReference>
<comment type="caution">
    <text evidence="4">The sequence shown here is derived from an EMBL/GenBank/DDBJ whole genome shotgun (WGS) entry which is preliminary data.</text>
</comment>
<keyword evidence="1" id="KW-0547">Nucleotide-binding</keyword>
<dbReference type="SUPFAM" id="SSF52540">
    <property type="entry name" value="P-loop containing nucleoside triphosphate hydrolases"/>
    <property type="match status" value="2"/>
</dbReference>
<dbReference type="PANTHER" id="PTHR43514">
    <property type="entry name" value="ABC TRANSPORTER I FAMILY MEMBER 10"/>
    <property type="match status" value="1"/>
</dbReference>
<keyword evidence="5" id="KW-1185">Reference proteome</keyword>
<dbReference type="AlphaFoldDB" id="A0A4T0X080"/>
<dbReference type="InterPro" id="IPR050334">
    <property type="entry name" value="Molybdenum_import_ModC"/>
</dbReference>
<reference evidence="4 5" key="1">
    <citation type="journal article" date="2019" name="Front. Genet.">
        <title>Whole-Genome Sequencing of the Opportunistic Yeast Pathogen Candida inconspicua Uncovers Its Hybrid Origin.</title>
        <authorList>
            <person name="Mixao V."/>
            <person name="Hansen A.P."/>
            <person name="Saus E."/>
            <person name="Boekhout T."/>
            <person name="Lass-Florl C."/>
            <person name="Gabaldon T."/>
        </authorList>
    </citation>
    <scope>NUCLEOTIDE SEQUENCE [LARGE SCALE GENOMIC DNA]</scope>
    <source>
        <strain evidence="4 5">CBS 180</strain>
    </source>
</reference>
<dbReference type="InterPro" id="IPR003593">
    <property type="entry name" value="AAA+_ATPase"/>
</dbReference>
<keyword evidence="2" id="KW-0067">ATP-binding</keyword>
<dbReference type="Proteomes" id="UP000307173">
    <property type="component" value="Unassembled WGS sequence"/>
</dbReference>
<dbReference type="OrthoDB" id="10255969at2759"/>
<dbReference type="GO" id="GO:0005524">
    <property type="term" value="F:ATP binding"/>
    <property type="evidence" value="ECO:0007669"/>
    <property type="project" value="UniProtKB-KW"/>
</dbReference>
<evidence type="ECO:0000259" key="3">
    <source>
        <dbReference type="PROSITE" id="PS50893"/>
    </source>
</evidence>
<accession>A0A4T0X080</accession>
<feature type="domain" description="ABC transporter" evidence="3">
    <location>
        <begin position="44"/>
        <end position="266"/>
    </location>
</feature>
<gene>
    <name evidence="4" type="ORF">CANINC_003335</name>
</gene>
<dbReference type="Pfam" id="PF00005">
    <property type="entry name" value="ABC_tran"/>
    <property type="match status" value="2"/>
</dbReference>
<evidence type="ECO:0000256" key="1">
    <source>
        <dbReference type="ARBA" id="ARBA00022741"/>
    </source>
</evidence>
<evidence type="ECO:0000256" key="2">
    <source>
        <dbReference type="ARBA" id="ARBA00022840"/>
    </source>
</evidence>
<dbReference type="EMBL" id="SELW01000541">
    <property type="protein sequence ID" value="TID22560.1"/>
    <property type="molecule type" value="Genomic_DNA"/>
</dbReference>
<dbReference type="Gene3D" id="3.40.50.300">
    <property type="entry name" value="P-loop containing nucleotide triphosphate hydrolases"/>
    <property type="match status" value="2"/>
</dbReference>
<dbReference type="SMART" id="SM00382">
    <property type="entry name" value="AAA"/>
    <property type="match status" value="1"/>
</dbReference>
<organism evidence="4 5">
    <name type="scientific">Pichia inconspicua</name>
    <dbReference type="NCBI Taxonomy" id="52247"/>
    <lineage>
        <taxon>Eukaryota</taxon>
        <taxon>Fungi</taxon>
        <taxon>Dikarya</taxon>
        <taxon>Ascomycota</taxon>
        <taxon>Saccharomycotina</taxon>
        <taxon>Pichiomycetes</taxon>
        <taxon>Pichiales</taxon>
        <taxon>Pichiaceae</taxon>
        <taxon>Pichia</taxon>
    </lineage>
</organism>
<sequence>MHSLVSIYEAWFLRASGTALKAVNPRPVFSSPISCKVYPRKTLAVIGDAYKTDFLSVLANRYIARPINSRTFPASLTNPKFKTELLKFVNNGSWGHGASNSSGGFTHLSSRYEFFKDLEVDEYLKDFVANKSYNSNIVYDEKKIERLLISLDLKQLENNFITTLSNGQFRRARIARELYNEPTLLCIDDPFLGLDPKTAQLVDNVLQDVSNHDEIQTTLVLGFRSQDDIPKWISDVIIVGDSGIIKQGKRDELLYDLQKLKDNFMRKHKSLEGKIQHNLESQYYLLQEEHHSTYEKIIEMNKTNIKYKGVTVIKDLNWIVKEGEKWHIRGRNGSGKTTLLSLITLDHPQSWNKSIKVFGVARSPGKVNYFDTNKYIGMTSPELHAIYPKHHTTIQTISTGYLVGSFVPPKDLTQRQSEKIEKFLSMLEINHLKDTKFGELDISKQKLVLLLRALINNPKILILDEALSAMNDEDLIKGKLLIDHIDTTCLIIGHVAEELPKCEKFLQIVNAPEGEYEIGDV</sequence>
<dbReference type="GO" id="GO:0016887">
    <property type="term" value="F:ATP hydrolysis activity"/>
    <property type="evidence" value="ECO:0007669"/>
    <property type="project" value="InterPro"/>
</dbReference>